<gene>
    <name evidence="2" type="ORF">BJ999_006158</name>
</gene>
<feature type="compositionally biased region" description="Low complexity" evidence="1">
    <location>
        <begin position="1"/>
        <end position="18"/>
    </location>
</feature>
<dbReference type="AlphaFoldDB" id="A0A7Y9KE60"/>
<dbReference type="SUPFAM" id="SSF55073">
    <property type="entry name" value="Nucleotide cyclase"/>
    <property type="match status" value="1"/>
</dbReference>
<dbReference type="InterPro" id="IPR029787">
    <property type="entry name" value="Nucleotide_cyclase"/>
</dbReference>
<evidence type="ECO:0000313" key="3">
    <source>
        <dbReference type="Proteomes" id="UP000591272"/>
    </source>
</evidence>
<accession>A0A7Y9KE60</accession>
<keyword evidence="3" id="KW-1185">Reference proteome</keyword>
<dbReference type="EMBL" id="JACCBT010000001">
    <property type="protein sequence ID" value="NYE15862.1"/>
    <property type="molecule type" value="Genomic_DNA"/>
</dbReference>
<reference evidence="2 3" key="1">
    <citation type="submission" date="2020-07" db="EMBL/GenBank/DDBJ databases">
        <title>Sequencing the genomes of 1000 actinobacteria strains.</title>
        <authorList>
            <person name="Klenk H.-P."/>
        </authorList>
    </citation>
    <scope>NUCLEOTIDE SEQUENCE [LARGE SCALE GENOMIC DNA]</scope>
    <source>
        <strain evidence="2 3">DSM 43461</strain>
    </source>
</reference>
<evidence type="ECO:0000256" key="1">
    <source>
        <dbReference type="SAM" id="MobiDB-lite"/>
    </source>
</evidence>
<name>A0A7Y9KE60_9ACTN</name>
<organism evidence="2 3">
    <name type="scientific">Actinomadura citrea</name>
    <dbReference type="NCBI Taxonomy" id="46158"/>
    <lineage>
        <taxon>Bacteria</taxon>
        <taxon>Bacillati</taxon>
        <taxon>Actinomycetota</taxon>
        <taxon>Actinomycetes</taxon>
        <taxon>Streptosporangiales</taxon>
        <taxon>Thermomonosporaceae</taxon>
        <taxon>Actinomadura</taxon>
    </lineage>
</organism>
<evidence type="ECO:0000313" key="2">
    <source>
        <dbReference type="EMBL" id="NYE15862.1"/>
    </source>
</evidence>
<sequence length="215" mass="23256">MSSTAANTAATETAAPNPADMPFTVPVTDRLTYHFLIAVDIEGYSKLSTAQQKQVQQDLHQILETAAAAAGLDRRTWLRQVGGDGEMAILPPDTDGLLVLVSYPRALATALAELNRERRPPIRLRVAMHHGPLSDGLFGAVGQAPIVVARLLDSQELRDELRADPVREMALIVSSSLYSDIVETGFEGLAPEEFHPVEITAKGASFPGRIHRGTR</sequence>
<dbReference type="RefSeq" id="WP_229810143.1">
    <property type="nucleotide sequence ID" value="NZ_BMRD01000004.1"/>
</dbReference>
<comment type="caution">
    <text evidence="2">The sequence shown here is derived from an EMBL/GenBank/DDBJ whole genome shotgun (WGS) entry which is preliminary data.</text>
</comment>
<dbReference type="Gene3D" id="3.30.70.1230">
    <property type="entry name" value="Nucleotide cyclase"/>
    <property type="match status" value="1"/>
</dbReference>
<proteinExistence type="predicted"/>
<dbReference type="Proteomes" id="UP000591272">
    <property type="component" value="Unassembled WGS sequence"/>
</dbReference>
<protein>
    <submittedName>
        <fullName evidence="2">Class 3 adenylate cyclase</fullName>
    </submittedName>
</protein>
<feature type="region of interest" description="Disordered" evidence="1">
    <location>
        <begin position="1"/>
        <end position="21"/>
    </location>
</feature>